<dbReference type="PROSITE" id="PS00039">
    <property type="entry name" value="DEAD_ATP_HELICASE"/>
    <property type="match status" value="1"/>
</dbReference>
<feature type="domain" description="Helicase C-terminal" evidence="7">
    <location>
        <begin position="277"/>
        <end position="358"/>
    </location>
</feature>
<organism evidence="8 9">
    <name type="scientific">Hydra vulgaris</name>
    <name type="common">Hydra</name>
    <name type="synonym">Hydra attenuata</name>
    <dbReference type="NCBI Taxonomy" id="6087"/>
    <lineage>
        <taxon>Eukaryota</taxon>
        <taxon>Metazoa</taxon>
        <taxon>Cnidaria</taxon>
        <taxon>Hydrozoa</taxon>
        <taxon>Hydroidolina</taxon>
        <taxon>Anthoathecata</taxon>
        <taxon>Aplanulata</taxon>
        <taxon>Hydridae</taxon>
        <taxon>Hydra</taxon>
    </lineage>
</organism>
<evidence type="ECO:0000313" key="9">
    <source>
        <dbReference type="RefSeq" id="XP_065674439.1"/>
    </source>
</evidence>
<dbReference type="CDD" id="cd18787">
    <property type="entry name" value="SF2_C_DEAD"/>
    <property type="match status" value="1"/>
</dbReference>
<keyword evidence="2" id="KW-0547">Nucleotide-binding</keyword>
<dbReference type="Pfam" id="PF00270">
    <property type="entry name" value="DEAD"/>
    <property type="match status" value="1"/>
</dbReference>
<keyword evidence="4 9" id="KW-0347">Helicase</keyword>
<dbReference type="GeneID" id="100198812"/>
<accession>A0ABM4DIV2</accession>
<dbReference type="GO" id="GO:0004386">
    <property type="term" value="F:helicase activity"/>
    <property type="evidence" value="ECO:0007669"/>
    <property type="project" value="UniProtKB-KW"/>
</dbReference>
<dbReference type="SMART" id="SM00490">
    <property type="entry name" value="HELICc"/>
    <property type="match status" value="1"/>
</dbReference>
<dbReference type="InterPro" id="IPR027417">
    <property type="entry name" value="P-loop_NTPase"/>
</dbReference>
<sequence length="931" mass="104287">MDNFVKRTVDVAIDDDIGFESLLLSPDVLLGLKAVGFDRPSPIQLQSIPLAKCGADLVCQAKSGTGKTCVFAVAALESINLSLSKLQVLVLAPTREIAHQIHDVIMKIGQKMKSLKCSLFIGGMPMQHDTDSIKSCHIAIGTPGRIKSLIESNIMLTKSIRLFVLDEADKLLEEGFQEQINWIYSTLPKQKQVLALSATYPQHLADYLSIYMNEPIHVRISTDDLNLKGVRQMFTTVKHHALPNLLYNEKCEALLNCIENVPFHQCMVFSNYQSRSSHLCTLLNKKGWPCTFIAGSQLQPIRLKAISELKSYNCRILVTTDLSARGIDCDKVNLVVNLDMPWDTETYLHRVGRAGRFGTYGLAISIVSGADEIKKLIEVSENINCDIVQLPDDLSQLSDTSRKIVTEKTIKDMSDELLFNKTNLYTDRSNQKENLFAMSIKKDRSITLNAAMSEKSVTQNVLSLKEVNVASEISETNSIKEKNSAFENSCESDELSEATKTLSIHEKIPIKNYKNCLVLAQSKSDSIDKNVLKMIEETDSLILNQADSVNKESGRFTNDPSDASNDNLSVLSSSTIAEKFPSFVTDKSVSTNLVNNIESVSGCETSDKELASNIATCDKNITLSIVSNDKESSPKMVTSDNKLGKMLSIDDKDKKNLFSDKLPKYLSLFSNRPTKNNLDNKENNFPKIDSGENPKNKNLALNTVFTKSIPDQVKKVPQTISKFNPMATCLNLMDFSTFTVNNQMTENRIKMNQLPNDKCNYVLELPNNDCNSNCVDKNDNESDCFEYTACSKGASAHLDVDHKLSSSDFSQSDHSDLDDHHDCDHFSESLSEDESKISEEFLDYTDRGETPDDRSLIRDSPNHLDFSSNISVYEYSSGVQHFNHITALQKSSSTKTWNQLRFVECFGQAYLKHISEIIQYQTKYQKLYKQE</sequence>
<evidence type="ECO:0000256" key="1">
    <source>
        <dbReference type="ARBA" id="ARBA00012552"/>
    </source>
</evidence>
<keyword evidence="8" id="KW-1185">Reference proteome</keyword>
<evidence type="ECO:0000256" key="4">
    <source>
        <dbReference type="ARBA" id="ARBA00022806"/>
    </source>
</evidence>
<dbReference type="InterPro" id="IPR011545">
    <property type="entry name" value="DEAD/DEAH_box_helicase_dom"/>
</dbReference>
<dbReference type="CDD" id="cd17943">
    <property type="entry name" value="DEADc_DDX20"/>
    <property type="match status" value="1"/>
</dbReference>
<dbReference type="Proteomes" id="UP001652625">
    <property type="component" value="Chromosome 14"/>
</dbReference>
<reference evidence="9" key="1">
    <citation type="submission" date="2025-08" db="UniProtKB">
        <authorList>
            <consortium name="RefSeq"/>
        </authorList>
    </citation>
    <scope>IDENTIFICATION</scope>
</reference>
<evidence type="ECO:0000256" key="3">
    <source>
        <dbReference type="ARBA" id="ARBA00022801"/>
    </source>
</evidence>
<dbReference type="Pfam" id="PF00271">
    <property type="entry name" value="Helicase_C"/>
    <property type="match status" value="1"/>
</dbReference>
<proteinExistence type="predicted"/>
<protein>
    <recommendedName>
        <fullName evidence="1">RNA helicase</fullName>
        <ecNumber evidence="1">3.6.4.13</ecNumber>
    </recommendedName>
</protein>
<evidence type="ECO:0000256" key="2">
    <source>
        <dbReference type="ARBA" id="ARBA00022741"/>
    </source>
</evidence>
<evidence type="ECO:0000259" key="6">
    <source>
        <dbReference type="SMART" id="SM00487"/>
    </source>
</evidence>
<keyword evidence="3" id="KW-0378">Hydrolase</keyword>
<dbReference type="Gene3D" id="3.40.50.300">
    <property type="entry name" value="P-loop containing nucleotide triphosphate hydrolases"/>
    <property type="match status" value="2"/>
</dbReference>
<evidence type="ECO:0000313" key="8">
    <source>
        <dbReference type="Proteomes" id="UP001652625"/>
    </source>
</evidence>
<dbReference type="SUPFAM" id="SSF52540">
    <property type="entry name" value="P-loop containing nucleoside triphosphate hydrolases"/>
    <property type="match status" value="1"/>
</dbReference>
<gene>
    <name evidence="9" type="primary">LOC100198812</name>
</gene>
<name>A0ABM4DIV2_HYDVU</name>
<dbReference type="SMART" id="SM00487">
    <property type="entry name" value="DEXDc"/>
    <property type="match status" value="1"/>
</dbReference>
<dbReference type="PANTHER" id="PTHR47958">
    <property type="entry name" value="ATP-DEPENDENT RNA HELICASE DBP3"/>
    <property type="match status" value="1"/>
</dbReference>
<dbReference type="InterPro" id="IPR001650">
    <property type="entry name" value="Helicase_C-like"/>
</dbReference>
<dbReference type="EC" id="3.6.4.13" evidence="1"/>
<evidence type="ECO:0000256" key="5">
    <source>
        <dbReference type="ARBA" id="ARBA00022840"/>
    </source>
</evidence>
<evidence type="ECO:0000259" key="7">
    <source>
        <dbReference type="SMART" id="SM00490"/>
    </source>
</evidence>
<keyword evidence="5" id="KW-0067">ATP-binding</keyword>
<feature type="domain" description="Helicase ATP-binding" evidence="6">
    <location>
        <begin position="36"/>
        <end position="233"/>
    </location>
</feature>
<dbReference type="InterPro" id="IPR000629">
    <property type="entry name" value="RNA-helicase_DEAD-box_CS"/>
</dbReference>
<dbReference type="RefSeq" id="XP_065674439.1">
    <property type="nucleotide sequence ID" value="XM_065818367.1"/>
</dbReference>
<dbReference type="InterPro" id="IPR014001">
    <property type="entry name" value="Helicase_ATP-bd"/>
</dbReference>